<organism evidence="2 3">
    <name type="scientific">Candidatus Desulfatibia vada</name>
    <dbReference type="NCBI Taxonomy" id="2841696"/>
    <lineage>
        <taxon>Bacteria</taxon>
        <taxon>Pseudomonadati</taxon>
        <taxon>Thermodesulfobacteriota</taxon>
        <taxon>Desulfobacteria</taxon>
        <taxon>Desulfobacterales</taxon>
        <taxon>Desulfobacterales incertae sedis</taxon>
        <taxon>Candidatus Desulfatibia</taxon>
    </lineage>
</organism>
<dbReference type="SUPFAM" id="SSF48695">
    <property type="entry name" value="Multiheme cytochromes"/>
    <property type="match status" value="2"/>
</dbReference>
<name>A0A8J6TPH0_9BACT</name>
<comment type="caution">
    <text evidence="2">The sequence shown here is derived from an EMBL/GenBank/DDBJ whole genome shotgun (WGS) entry which is preliminary data.</text>
</comment>
<dbReference type="EMBL" id="JACNIG010000454">
    <property type="protein sequence ID" value="MBC8434526.1"/>
    <property type="molecule type" value="Genomic_DNA"/>
</dbReference>
<reference evidence="2 3" key="1">
    <citation type="submission" date="2020-08" db="EMBL/GenBank/DDBJ databases">
        <title>Bridging the membrane lipid divide: bacteria of the FCB group superphylum have the potential to synthesize archaeal ether lipids.</title>
        <authorList>
            <person name="Villanueva L."/>
            <person name="Von Meijenfeldt F.A.B."/>
            <person name="Westbye A.B."/>
            <person name="Yadav S."/>
            <person name="Hopmans E.C."/>
            <person name="Dutilh B.E."/>
            <person name="Sinninghe Damste J.S."/>
        </authorList>
    </citation>
    <scope>NUCLEOTIDE SEQUENCE [LARGE SCALE GENOMIC DNA]</scope>
    <source>
        <strain evidence="2">NIOZ-UU17</strain>
    </source>
</reference>
<gene>
    <name evidence="2" type="ORF">H8D96_21670</name>
</gene>
<feature type="domain" description="Doubled CXXCH motif" evidence="1">
    <location>
        <begin position="140"/>
        <end position="173"/>
    </location>
</feature>
<dbReference type="AlphaFoldDB" id="A0A8J6TPH0"/>
<protein>
    <submittedName>
        <fullName evidence="2">Cytochrome c3 family protein</fullName>
    </submittedName>
</protein>
<dbReference type="Pfam" id="PF09699">
    <property type="entry name" value="Paired_CXXCH_1"/>
    <property type="match status" value="3"/>
</dbReference>
<sequence length="690" mass="75393">MKDTQGVVSSEEICYSCHDGYVNDSRYVVWKYNQHKAFVKPSNNVTVPADLPLSSRSEIYCGTCHSAHGVGAAADGSRGGMTSFFREKNVDSSLCKRCHTNEADYLRSNGHPLKKAAFKLPEALFELGSVPGQEKNKIICQSCHRVHGAQGDKIAVVDNKSSKLCIACHTSQKDLIGTKHDLRLSLPDEKNSKQQQASESGPCGACHTPHNAVGKKLWARHPGPGDLASQMCLTCHGKETGYKTKRIGDYSHPVNVLSSAKTASPRKLPLFSAGLKRNPAGRVQCLTCHDVHRWAPNSTADISAKHFEGDASNSFLRISNSPLSPLCIECHTDKKQLMNSDHNLDVTAPDEKNLQGFTTGVSGPCGACHIPHNAAGKRLWAKRLAGEKDFVTQLCSGCHNKSGAAKAKLIGDNYHPVDIAFKTADLTSDKQKDITSLPLYDGDLNRSPDERIVCLTCHEPHSWAPEKYGPILNYTFKNIEGDTTTSFLRKANFPSSDLCKACHPGKALVDGTKHDLNVTAPQATNLLGQTVKESGPCGACHLVHNSFNKLQLWARPYGPISKEESVMDALCRSCHSRGSIAENKIPLIATHPEGKLISNAVGLNTEKKNYTPLFDKEGRKTNVGNIACPSCHNAHQWKPEERGSASGPADNSIDRFLRTASYDIVCKDCHGPDALFRYQYFHDPDKRVVK</sequence>
<proteinExistence type="predicted"/>
<evidence type="ECO:0000313" key="2">
    <source>
        <dbReference type="EMBL" id="MBC8434526.1"/>
    </source>
</evidence>
<dbReference type="Gene3D" id="1.10.1130.10">
    <property type="entry name" value="Flavocytochrome C3, Chain A"/>
    <property type="match status" value="3"/>
</dbReference>
<dbReference type="Gene3D" id="1.10.780.10">
    <property type="entry name" value="Hydroxylamine Oxidoreductase, Chain A, domain 1"/>
    <property type="match status" value="1"/>
</dbReference>
<dbReference type="InterPro" id="IPR036280">
    <property type="entry name" value="Multihaem_cyt_sf"/>
</dbReference>
<feature type="domain" description="Doubled CXXCH motif" evidence="1">
    <location>
        <begin position="200"/>
        <end position="239"/>
    </location>
</feature>
<evidence type="ECO:0000313" key="3">
    <source>
        <dbReference type="Proteomes" id="UP000605201"/>
    </source>
</evidence>
<dbReference type="Proteomes" id="UP000605201">
    <property type="component" value="Unassembled WGS sequence"/>
</dbReference>
<evidence type="ECO:0000259" key="1">
    <source>
        <dbReference type="Pfam" id="PF09699"/>
    </source>
</evidence>
<accession>A0A8J6TPH0</accession>
<feature type="domain" description="Doubled CXXCH motif" evidence="1">
    <location>
        <begin position="363"/>
        <end position="402"/>
    </location>
</feature>
<dbReference type="InterPro" id="IPR010177">
    <property type="entry name" value="Paired_CXXCH_1"/>
</dbReference>